<dbReference type="EMBL" id="JAGSOH010000071">
    <property type="protein sequence ID" value="MBR7828976.1"/>
    <property type="molecule type" value="Genomic_DNA"/>
</dbReference>
<protein>
    <recommendedName>
        <fullName evidence="4">Protein kinase domain-containing protein</fullName>
    </recommendedName>
</protein>
<feature type="compositionally biased region" description="Gly residues" evidence="1">
    <location>
        <begin position="366"/>
        <end position="376"/>
    </location>
</feature>
<dbReference type="AlphaFoldDB" id="A0A941ECF7"/>
<name>A0A941ECF7_9ACTN</name>
<accession>A0A941ECF7</accession>
<gene>
    <name evidence="2" type="ORF">KDK95_21885</name>
</gene>
<feature type="region of interest" description="Disordered" evidence="1">
    <location>
        <begin position="409"/>
        <end position="448"/>
    </location>
</feature>
<comment type="caution">
    <text evidence="2">The sequence shown here is derived from an EMBL/GenBank/DDBJ whole genome shotgun (WGS) entry which is preliminary data.</text>
</comment>
<feature type="compositionally biased region" description="Low complexity" evidence="1">
    <location>
        <begin position="409"/>
        <end position="436"/>
    </location>
</feature>
<dbReference type="Gene3D" id="1.10.510.10">
    <property type="entry name" value="Transferase(Phosphotransferase) domain 1"/>
    <property type="match status" value="1"/>
</dbReference>
<sequence>MAPSDANGIRGVRTVRRTDLVLGDQLGRGGQGTVHRVVRGPAAASTFSVPPAPAPGIDGWESVYKEYRPEVLPDLDPAALAAMVELQGAGGSEPGEARWLAETTAWPSAVVEESGAARGFLMRSVPDRFHFDLRGLKSSGERRLANFEYLLNDDAYIGGVGLQVSDRDRITLLHDLAGTLIRLHRMGIAVGDLSPKNLLFCTDPRPECFLIDCDAMRVRGASVLPQAETPDWQLPAGEERATAAGDAYKFALLAVRLFARSQTTSDPSALALTSSTLGDLAREGLSADPAARPDLGRWADALGPVIAIASTQATQITNLAAASPTLRFTLGGSKGDQSQQSIAPSGAGANAPLPPWYSPGYTGLPGQPGSGGGGTTTGAPTPPKNAGVIAAAVSAAVLVLIVVIALSNHSSNTPTPSPTTSGSDYSYDPYTTYSDPAPDPVTTSDSPTEDAVAQASVGDCFYDEGTSTTPDLVSTDCTTGAFEVVKINDDTTDLSSCDGVTDEDEAVSSSADDLVLCLSYQNSGGDAFHASQGDCVYGQSGTGSEWDVESCETGNFKVLATYRGTTDSSKCKGWPNYDEYRYYPIDSDSSLDVLLCLSMNYPDAAGDATQNECLEKGGTDTHPTFTNTGSCSTSNVYVTGRTNTYDDPSFCGNDGATWWENSDYPNLAYTVCWAWR</sequence>
<evidence type="ECO:0000256" key="1">
    <source>
        <dbReference type="SAM" id="MobiDB-lite"/>
    </source>
</evidence>
<evidence type="ECO:0000313" key="3">
    <source>
        <dbReference type="Proteomes" id="UP000676325"/>
    </source>
</evidence>
<evidence type="ECO:0000313" key="2">
    <source>
        <dbReference type="EMBL" id="MBR7828976.1"/>
    </source>
</evidence>
<feature type="region of interest" description="Disordered" evidence="1">
    <location>
        <begin position="330"/>
        <end position="381"/>
    </location>
</feature>
<keyword evidence="3" id="KW-1185">Reference proteome</keyword>
<organism evidence="2 3">
    <name type="scientific">Actinospica acidithermotolerans</name>
    <dbReference type="NCBI Taxonomy" id="2828514"/>
    <lineage>
        <taxon>Bacteria</taxon>
        <taxon>Bacillati</taxon>
        <taxon>Actinomycetota</taxon>
        <taxon>Actinomycetes</taxon>
        <taxon>Catenulisporales</taxon>
        <taxon>Actinospicaceae</taxon>
        <taxon>Actinospica</taxon>
    </lineage>
</organism>
<reference evidence="2" key="1">
    <citation type="submission" date="2021-04" db="EMBL/GenBank/DDBJ databases">
        <title>Genome based classification of Actinospica acidithermotolerans sp. nov., an actinobacterium isolated from an Indonesian hot spring.</title>
        <authorList>
            <person name="Kusuma A.B."/>
            <person name="Putra K.E."/>
            <person name="Nafisah S."/>
            <person name="Loh J."/>
            <person name="Nouioui I."/>
            <person name="Goodfellow M."/>
        </authorList>
    </citation>
    <scope>NUCLEOTIDE SEQUENCE</scope>
    <source>
        <strain evidence="2">MGRD01-02</strain>
    </source>
</reference>
<dbReference type="RefSeq" id="WP_212520111.1">
    <property type="nucleotide sequence ID" value="NZ_JAGSOH010000071.1"/>
</dbReference>
<evidence type="ECO:0008006" key="4">
    <source>
        <dbReference type="Google" id="ProtNLM"/>
    </source>
</evidence>
<dbReference type="Proteomes" id="UP000676325">
    <property type="component" value="Unassembled WGS sequence"/>
</dbReference>
<proteinExistence type="predicted"/>
<dbReference type="InterPro" id="IPR011009">
    <property type="entry name" value="Kinase-like_dom_sf"/>
</dbReference>
<dbReference type="SUPFAM" id="SSF56112">
    <property type="entry name" value="Protein kinase-like (PK-like)"/>
    <property type="match status" value="1"/>
</dbReference>